<feature type="binding site" evidence="14">
    <location>
        <position position="27"/>
    </location>
    <ligand>
        <name>Cu cation</name>
        <dbReference type="ChEBI" id="CHEBI:23378"/>
    </ligand>
</feature>
<dbReference type="GO" id="GO:0005507">
    <property type="term" value="F:copper ion binding"/>
    <property type="evidence" value="ECO:0007669"/>
    <property type="project" value="InterPro"/>
</dbReference>
<reference evidence="17" key="1">
    <citation type="submission" date="2019-06" db="EMBL/GenBank/DDBJ databases">
        <authorList>
            <consortium name="Wellcome Sanger Institute Data Sharing"/>
        </authorList>
    </citation>
    <scope>NUCLEOTIDE SEQUENCE [LARGE SCALE GENOMIC DNA]</scope>
</reference>
<dbReference type="InterPro" id="IPR007745">
    <property type="entry name" value="Cyt_c_oxidase_Cu-chaperone"/>
</dbReference>
<comment type="subunit">
    <text evidence="12">Interacts with COA1. Interacts with the chaperone CHCHD4; this is important for correct folding and the formation of disulfide bonds that stabilize the structure.</text>
</comment>
<keyword evidence="10" id="KW-0143">Chaperone</keyword>
<dbReference type="Ensembl" id="ENSSFAT00005010688.1">
    <property type="protein sequence ID" value="ENSSFAP00005010230.1"/>
    <property type="gene ID" value="ENSSFAG00005005803.1"/>
</dbReference>
<accession>A0A672IBM6</accession>
<dbReference type="GeneID" id="115403646"/>
<dbReference type="OMA" id="HKACMRK"/>
<dbReference type="InterPro" id="IPR009069">
    <property type="entry name" value="Cys_alpha_HP_mot_SF"/>
</dbReference>
<reference evidence="17" key="2">
    <citation type="submission" date="2025-05" db="UniProtKB">
        <authorList>
            <consortium name="Ensembl"/>
        </authorList>
    </citation>
    <scope>IDENTIFICATION</scope>
</reference>
<evidence type="ECO:0000256" key="8">
    <source>
        <dbReference type="ARBA" id="ARBA00023128"/>
    </source>
</evidence>
<gene>
    <name evidence="17" type="primary">LOC115403646</name>
    <name evidence="16" type="synonym">LOC115384470</name>
</gene>
<evidence type="ECO:0000256" key="7">
    <source>
        <dbReference type="ARBA" id="ARBA00023008"/>
    </source>
</evidence>
<evidence type="ECO:0000256" key="11">
    <source>
        <dbReference type="ARBA" id="ARBA00055863"/>
    </source>
</evidence>
<comment type="subcellular location">
    <subcellularLocation>
        <location evidence="1">Cytoplasm</location>
    </subcellularLocation>
    <subcellularLocation>
        <location evidence="2">Mitochondrion intermembrane space</location>
    </subcellularLocation>
</comment>
<keyword evidence="7 14" id="KW-0186">Copper</keyword>
<dbReference type="GO" id="GO:0005758">
    <property type="term" value="C:mitochondrial intermembrane space"/>
    <property type="evidence" value="ECO:0007669"/>
    <property type="project" value="UniProtKB-SubCell"/>
</dbReference>
<keyword evidence="5 14" id="KW-0479">Metal-binding</keyword>
<evidence type="ECO:0000256" key="10">
    <source>
        <dbReference type="ARBA" id="ARBA00023186"/>
    </source>
</evidence>
<evidence type="ECO:0000256" key="5">
    <source>
        <dbReference type="ARBA" id="ARBA00022723"/>
    </source>
</evidence>
<evidence type="ECO:0000256" key="14">
    <source>
        <dbReference type="PIRSR" id="PIRSR607745-1"/>
    </source>
</evidence>
<dbReference type="PANTHER" id="PTHR16719">
    <property type="entry name" value="CYTOCHROME C OXIDASE COPPER CHAPERONE"/>
    <property type="match status" value="1"/>
</dbReference>
<evidence type="ECO:0000256" key="3">
    <source>
        <dbReference type="ARBA" id="ARBA00009241"/>
    </source>
</evidence>
<evidence type="ECO:0000313" key="16">
    <source>
        <dbReference type="Ensembl" id="ENSSFAP00005010230.1"/>
    </source>
</evidence>
<dbReference type="PANTHER" id="PTHR16719:SF0">
    <property type="entry name" value="CYTOCHROME C OXIDASE COPPER CHAPERONE"/>
    <property type="match status" value="1"/>
</dbReference>
<evidence type="ECO:0000256" key="4">
    <source>
        <dbReference type="ARBA" id="ARBA00022490"/>
    </source>
</evidence>
<dbReference type="RefSeq" id="XP_029968480.1">
    <property type="nucleotide sequence ID" value="XM_030112620.1"/>
</dbReference>
<evidence type="ECO:0000256" key="9">
    <source>
        <dbReference type="ARBA" id="ARBA00023157"/>
    </source>
</evidence>
<name>A0A672IBM6_SALFA</name>
<keyword evidence="6" id="KW-0007">Acetylation</keyword>
<evidence type="ECO:0000256" key="6">
    <source>
        <dbReference type="ARBA" id="ARBA00022990"/>
    </source>
</evidence>
<keyword evidence="4" id="KW-0963">Cytoplasm</keyword>
<keyword evidence="8" id="KW-0496">Mitochondrion</keyword>
<dbReference type="PROSITE" id="PS51808">
    <property type="entry name" value="CHCH"/>
    <property type="match status" value="1"/>
</dbReference>
<keyword evidence="18" id="KW-1185">Reference proteome</keyword>
<protein>
    <recommendedName>
        <fullName evidence="13">Cytochrome c oxidase copper chaperone</fullName>
    </recommendedName>
</protein>
<evidence type="ECO:0000256" key="15">
    <source>
        <dbReference type="SAM" id="MobiDB-lite"/>
    </source>
</evidence>
<feature type="region of interest" description="Disordered" evidence="15">
    <location>
        <begin position="1"/>
        <end position="23"/>
    </location>
</feature>
<evidence type="ECO:0000256" key="12">
    <source>
        <dbReference type="ARBA" id="ARBA00065132"/>
    </source>
</evidence>
<dbReference type="Ensembl" id="ENSSFAT00005040571.1">
    <property type="protein sequence ID" value="ENSSFAP00005039123.1"/>
    <property type="gene ID" value="ENSSFAG00005019568.1"/>
</dbReference>
<dbReference type="Gene3D" id="1.10.287.1130">
    <property type="entry name" value="CytochromE C oxidase copper chaperone"/>
    <property type="match status" value="1"/>
</dbReference>
<feature type="binding site" evidence="14">
    <location>
        <position position="28"/>
    </location>
    <ligand>
        <name>Cu cation</name>
        <dbReference type="ChEBI" id="CHEBI:23378"/>
    </ligand>
</feature>
<dbReference type="Pfam" id="PF05051">
    <property type="entry name" value="COX17"/>
    <property type="match status" value="1"/>
</dbReference>
<comment type="similarity">
    <text evidence="3">Belongs to the COX17 family.</text>
</comment>
<evidence type="ECO:0000256" key="2">
    <source>
        <dbReference type="ARBA" id="ARBA00004569"/>
    </source>
</evidence>
<evidence type="ECO:0000256" key="13">
    <source>
        <dbReference type="ARBA" id="ARBA00071062"/>
    </source>
</evidence>
<evidence type="ECO:0000313" key="17">
    <source>
        <dbReference type="Ensembl" id="ENSSFAP00005039123.1"/>
    </source>
</evidence>
<dbReference type="OrthoDB" id="1915887at2759"/>
<proteinExistence type="inferred from homology"/>
<dbReference type="AlphaFoldDB" id="A0A672IBM6"/>
<sequence length="67" mass="7209">MSTLSAASVETPAVAGEAEQKKPLKPCCACPETKKVRDACIIEKGEENCTDLIEAHKDCMRALGFKI</sequence>
<keyword evidence="9" id="KW-1015">Disulfide bond</keyword>
<dbReference type="FunFam" id="1.10.287.1130:FF:000001">
    <property type="entry name" value="cytochrome c oxidase copper chaperone"/>
    <property type="match status" value="1"/>
</dbReference>
<evidence type="ECO:0000256" key="1">
    <source>
        <dbReference type="ARBA" id="ARBA00004496"/>
    </source>
</evidence>
<dbReference type="GO" id="GO:0016531">
    <property type="term" value="F:copper chaperone activity"/>
    <property type="evidence" value="ECO:0007669"/>
    <property type="project" value="InterPro"/>
</dbReference>
<evidence type="ECO:0000313" key="18">
    <source>
        <dbReference type="Proteomes" id="UP000472267"/>
    </source>
</evidence>
<dbReference type="SUPFAM" id="SSF47072">
    <property type="entry name" value="Cysteine alpha-hairpin motif"/>
    <property type="match status" value="1"/>
</dbReference>
<dbReference type="GO" id="GO:0033617">
    <property type="term" value="P:mitochondrial respiratory chain complex IV assembly"/>
    <property type="evidence" value="ECO:0007669"/>
    <property type="project" value="TreeGrafter"/>
</dbReference>
<dbReference type="Proteomes" id="UP000472267">
    <property type="component" value="Unassembled WGS sequence"/>
</dbReference>
<organism evidence="17 18">
    <name type="scientific">Salarias fasciatus</name>
    <name type="common">Jewelled blenny</name>
    <name type="synonym">Blennius fasciatus</name>
    <dbReference type="NCBI Taxonomy" id="181472"/>
    <lineage>
        <taxon>Eukaryota</taxon>
        <taxon>Metazoa</taxon>
        <taxon>Chordata</taxon>
        <taxon>Craniata</taxon>
        <taxon>Vertebrata</taxon>
        <taxon>Euteleostomi</taxon>
        <taxon>Actinopterygii</taxon>
        <taxon>Neopterygii</taxon>
        <taxon>Teleostei</taxon>
        <taxon>Neoteleostei</taxon>
        <taxon>Acanthomorphata</taxon>
        <taxon>Ovalentaria</taxon>
        <taxon>Blenniimorphae</taxon>
        <taxon>Blenniiformes</taxon>
        <taxon>Blennioidei</taxon>
        <taxon>Blenniidae</taxon>
        <taxon>Salariinae</taxon>
        <taxon>Salarias</taxon>
    </lineage>
</organism>
<dbReference type="Proteomes" id="UP000472267">
    <property type="component" value="Chromosome 16"/>
</dbReference>
<comment type="function">
    <text evidence="11">Copper metallochaperone essential for the assembly of the mitochondrial respiratory chain complex IV (CIV), also known as cytochrome c oxidase. Binds two copper ions and delivers them to the metallochaperone SCO1 which transports the copper ions to the Cu(A) site on the cytochrome c oxidase subunit II (MT-CO2/COX2).</text>
</comment>